<dbReference type="GeneID" id="5045201"/>
<dbReference type="STRING" id="5888.A0E9Q2"/>
<dbReference type="OrthoDB" id="289437at2759"/>
<sequence>MGIEQSTQKAIPEKLCYFFGFPNVLLSYNTVKDEFTRSQTPQIVLKNMACVQVNESTVYLSGGIDENYQEVSNNVYRYNVEENIFRNLPSMNIPRYTHQLIYNKYDQKLYALGVRTIVLIGQGRSYGQGSEGILNSCESYDFQKGKWEMIAPMNCRRATFFSILFEQKIYVFGGYTDVRKRSKKIEKYENSQWVILELKLHYGVEQGVLYQNDKKELFILGGQSAEGIIDNHQVVDFTKQISYIGKTSNQKPRVLQKGIQIENYSVQFFGSDTLSVERGDISNLELRTYKNKVFNSITNESLKEFSIADYTFELGVIQKQIISYIVIIQEEAIYRINKNYFKDQNQSKQQKFKDYIQSTTILSNKIFLYSGALLLKDGSLIIMGGVNNQMNQISNETIKLESNFNQITKLAKMNQARYAFSYALVDNYIYVAGGRNYGNDDQGILDSCERYHINNNQWEVLPKLNEKRCSSFMIQHNGRVLVAGGFNTFKTRINTIEIYNPDFKCWEMLGITLYSPIEACTFICRSNQSNLDFITFGGRQAQDIDTVIKYSIDFDQPIDHQIGNCQQLQSLKFKGSLLQQISIDNQLFIIHQNGQQINMNSYYTSTMQLIETDINQQLMEILQELKVSNLGKLLIID</sequence>
<dbReference type="InterPro" id="IPR015915">
    <property type="entry name" value="Kelch-typ_b-propeller"/>
</dbReference>
<dbReference type="OMA" id="EACTFIC"/>
<keyword evidence="1" id="KW-0880">Kelch repeat</keyword>
<keyword evidence="2" id="KW-0677">Repeat</keyword>
<dbReference type="InterPro" id="IPR006652">
    <property type="entry name" value="Kelch_1"/>
</dbReference>
<evidence type="ECO:0000313" key="3">
    <source>
        <dbReference type="EMBL" id="CAK92019.1"/>
    </source>
</evidence>
<name>A0E9Q2_PARTE</name>
<dbReference type="AlphaFoldDB" id="A0E9Q2"/>
<dbReference type="Pfam" id="PF01344">
    <property type="entry name" value="Kelch_1"/>
    <property type="match status" value="3"/>
</dbReference>
<dbReference type="EMBL" id="CT868666">
    <property type="protein sequence ID" value="CAK92019.1"/>
    <property type="molecule type" value="Genomic_DNA"/>
</dbReference>
<gene>
    <name evidence="3" type="ORF">GSPATT00024750001</name>
</gene>
<dbReference type="eggNOG" id="KOG4441">
    <property type="taxonomic scope" value="Eukaryota"/>
</dbReference>
<dbReference type="SMART" id="SM00612">
    <property type="entry name" value="Kelch"/>
    <property type="match status" value="6"/>
</dbReference>
<reference evidence="3 4" key="1">
    <citation type="journal article" date="2006" name="Nature">
        <title>Global trends of whole-genome duplications revealed by the ciliate Paramecium tetraurelia.</title>
        <authorList>
            <consortium name="Genoscope"/>
            <person name="Aury J.-M."/>
            <person name="Jaillon O."/>
            <person name="Duret L."/>
            <person name="Noel B."/>
            <person name="Jubin C."/>
            <person name="Porcel B.M."/>
            <person name="Segurens B."/>
            <person name="Daubin V."/>
            <person name="Anthouard V."/>
            <person name="Aiach N."/>
            <person name="Arnaiz O."/>
            <person name="Billaut A."/>
            <person name="Beisson J."/>
            <person name="Blanc I."/>
            <person name="Bouhouche K."/>
            <person name="Camara F."/>
            <person name="Duharcourt S."/>
            <person name="Guigo R."/>
            <person name="Gogendeau D."/>
            <person name="Katinka M."/>
            <person name="Keller A.-M."/>
            <person name="Kissmehl R."/>
            <person name="Klotz C."/>
            <person name="Koll F."/>
            <person name="Le Moue A."/>
            <person name="Lepere C."/>
            <person name="Malinsky S."/>
            <person name="Nowacki M."/>
            <person name="Nowak J.K."/>
            <person name="Plattner H."/>
            <person name="Poulain J."/>
            <person name="Ruiz F."/>
            <person name="Serrano V."/>
            <person name="Zagulski M."/>
            <person name="Dessen P."/>
            <person name="Betermier M."/>
            <person name="Weissenbach J."/>
            <person name="Scarpelli C."/>
            <person name="Schachter V."/>
            <person name="Sperling L."/>
            <person name="Meyer E."/>
            <person name="Cohen J."/>
            <person name="Wincker P."/>
        </authorList>
    </citation>
    <scope>NUCLEOTIDE SEQUENCE [LARGE SCALE GENOMIC DNA]</scope>
    <source>
        <strain evidence="3 4">Stock d4-2</strain>
    </source>
</reference>
<dbReference type="PANTHER" id="PTHR45632:SF3">
    <property type="entry name" value="KELCH-LIKE PROTEIN 32"/>
    <property type="match status" value="1"/>
</dbReference>
<evidence type="ECO:0000256" key="1">
    <source>
        <dbReference type="ARBA" id="ARBA00022441"/>
    </source>
</evidence>
<proteinExistence type="predicted"/>
<evidence type="ECO:0008006" key="5">
    <source>
        <dbReference type="Google" id="ProtNLM"/>
    </source>
</evidence>
<keyword evidence="4" id="KW-1185">Reference proteome</keyword>
<protein>
    <recommendedName>
        <fullName evidence="5">Kelch motif family protein</fullName>
    </recommendedName>
</protein>
<dbReference type="SUPFAM" id="SSF117281">
    <property type="entry name" value="Kelch motif"/>
    <property type="match status" value="2"/>
</dbReference>
<evidence type="ECO:0000313" key="4">
    <source>
        <dbReference type="Proteomes" id="UP000000600"/>
    </source>
</evidence>
<organism evidence="3 4">
    <name type="scientific">Paramecium tetraurelia</name>
    <dbReference type="NCBI Taxonomy" id="5888"/>
    <lineage>
        <taxon>Eukaryota</taxon>
        <taxon>Sar</taxon>
        <taxon>Alveolata</taxon>
        <taxon>Ciliophora</taxon>
        <taxon>Intramacronucleata</taxon>
        <taxon>Oligohymenophorea</taxon>
        <taxon>Peniculida</taxon>
        <taxon>Parameciidae</taxon>
        <taxon>Paramecium</taxon>
    </lineage>
</organism>
<dbReference type="HOGENOM" id="CLU_427948_0_0_1"/>
<dbReference type="Proteomes" id="UP000000600">
    <property type="component" value="Unassembled WGS sequence"/>
</dbReference>
<dbReference type="InParanoid" id="A0E9Q2"/>
<accession>A0E9Q2</accession>
<dbReference type="PANTHER" id="PTHR45632">
    <property type="entry name" value="LD33804P"/>
    <property type="match status" value="1"/>
</dbReference>
<evidence type="ECO:0000256" key="2">
    <source>
        <dbReference type="ARBA" id="ARBA00022737"/>
    </source>
</evidence>
<dbReference type="KEGG" id="ptm:GSPATT00024750001"/>
<dbReference type="Gene3D" id="2.120.10.80">
    <property type="entry name" value="Kelch-type beta propeller"/>
    <property type="match status" value="2"/>
</dbReference>
<dbReference type="RefSeq" id="XP_001459416.1">
    <property type="nucleotide sequence ID" value="XM_001459379.1"/>
</dbReference>